<keyword evidence="3" id="KW-0633">Potassium transport</keyword>
<evidence type="ECO:0000256" key="8">
    <source>
        <dbReference type="ARBA" id="ARBA00023065"/>
    </source>
</evidence>
<evidence type="ECO:0000259" key="15">
    <source>
        <dbReference type="Pfam" id="PF07885"/>
    </source>
</evidence>
<keyword evidence="7 13" id="KW-1133">Transmembrane helix</keyword>
<name>A0A2T7PEC3_POMCA</name>
<keyword evidence="9 13" id="KW-0472">Membrane</keyword>
<feature type="compositionally biased region" description="Basic and acidic residues" evidence="12">
    <location>
        <begin position="1140"/>
        <end position="1165"/>
    </location>
</feature>
<organism evidence="17 18">
    <name type="scientific">Pomacea canaliculata</name>
    <name type="common">Golden apple snail</name>
    <dbReference type="NCBI Taxonomy" id="400727"/>
    <lineage>
        <taxon>Eukaryota</taxon>
        <taxon>Metazoa</taxon>
        <taxon>Spiralia</taxon>
        <taxon>Lophotrochozoa</taxon>
        <taxon>Mollusca</taxon>
        <taxon>Gastropoda</taxon>
        <taxon>Caenogastropoda</taxon>
        <taxon>Architaenioglossa</taxon>
        <taxon>Ampullarioidea</taxon>
        <taxon>Ampullariidae</taxon>
        <taxon>Pomacea</taxon>
    </lineage>
</organism>
<dbReference type="InterPro" id="IPR047871">
    <property type="entry name" value="K_chnl_Slo-like"/>
</dbReference>
<feature type="transmembrane region" description="Helical" evidence="13">
    <location>
        <begin position="430"/>
        <end position="450"/>
    </location>
</feature>
<dbReference type="Proteomes" id="UP000245119">
    <property type="component" value="Linkage Group LG4"/>
</dbReference>
<feature type="domain" description="RCK N-terminal" evidence="16">
    <location>
        <begin position="798"/>
        <end position="851"/>
    </location>
</feature>
<evidence type="ECO:0000256" key="5">
    <source>
        <dbReference type="ARBA" id="ARBA00022826"/>
    </source>
</evidence>
<comment type="caution">
    <text evidence="17">The sequence shown here is derived from an EMBL/GenBank/DDBJ whole genome shotgun (WGS) entry which is preliminary data.</text>
</comment>
<dbReference type="InterPro" id="IPR003148">
    <property type="entry name" value="RCK_N"/>
</dbReference>
<feature type="transmembrane region" description="Helical" evidence="13">
    <location>
        <begin position="227"/>
        <end position="245"/>
    </location>
</feature>
<feature type="domain" description="Calcium-activated potassium channel BK alpha subunit" evidence="14">
    <location>
        <begin position="452"/>
        <end position="546"/>
    </location>
</feature>
<sequence>MQQADCDGIDLQWMYHGSSDEETDDAGDGDRDGVPVKFFTHELSLRGRLRRFFIRNPTTRIYNTVFDLAAKSILCLLYVVRVCLDDHKLYACHGSQCLANVTDTENKGFTSTNVNWHVILWIHRPLPLWVLETLLCTITFTKACLYASTANKGKILDYFLTHDFLLELLCSLPMIATLCYPMYLSNLFVPLFLNCWLARVALRRLLNDLHLTKQRFQTLSVTLSQQVWFLTVTLCCLVFTTICGIQHIQRSSSERPLTIFESVYYVIVTFSTVGYGDISPDIWLGQLFMIVMICVAFAFIPKQLEEIGSSWSQRKKTGGDYGKRKSARSKHIVVSATSFTSEVVMNFLNEFYEHPKLEDHTVILMSSEELDTNMLFILKDPKWANRVLYIRGSPLKDIDLKRCRINDAEAIFFLVNKNCRDRDHAVSIKISHRHIIFLILIMFNLCLFVLSEHVVCEDEFKYALLANNCLYPGLSTLVTLILHTSRGKEGQMASEVWQQIYGRHSGNEIYHIQLSRSIFFHKYEGQRFTQASAAVHQSFGVSLIAVLDMTEAEPRLKLNPGSDYILKGTDYCFYMSLTKEEYSRVTRPLDEEPSQMSEERRKNIERLTLQLQQWLQSDNEVDEDDDEESVFSTITSNMGNTLSRRMRGDLEALPLLNARTSQSTGIQSELNSLPEEGGADIVDRMYENTSDRVFQQFGDVGQESFVTGPLPCTIHVGSRRIICHLHRQPRALCCLKWGEDCEHCGFKKASDDRWNNQLIIVSIQEVSPAVYNFIVPLRSSYLSLGSLSPIILMLHQDLDDLLRAGVNKALHLVISHIQGVGVGEEESLDDAETIVTVQKISRLFPNVNIITEVHEASNMRFMHFQARDTYTQEIARLEKRLKEKTTSNLPYLFRLPFAAGQVFSSTMLDRLLYQTFVKGYLISFVRLLLGIDAQENSGHLSSVRVKRATINQFPTYGDLYQGLCSTTGEIPIAIYRTERRAGHSMEALAAAAENNNRSFMKGRPSMPSGIFHRAERDHLNLSDLVNARLKRLHLAGEEPYVIKKPPKTLSYVIVNPSPKRKLKSGDMIYVIQPSAMVAVPNKLRWRSSMRRNAAHVHRPSSDPSPLEKENGTSSSGTRIKWNIGPHSPVSVRKSPQSKTASDRHRSKSESSAEKKKAEELLMHNL</sequence>
<evidence type="ECO:0000256" key="13">
    <source>
        <dbReference type="SAM" id="Phobius"/>
    </source>
</evidence>
<keyword evidence="6" id="KW-0630">Potassium</keyword>
<dbReference type="EMBL" id="PZQS01000004">
    <property type="protein sequence ID" value="PVD31764.1"/>
    <property type="molecule type" value="Genomic_DNA"/>
</dbReference>
<dbReference type="InterPro" id="IPR003929">
    <property type="entry name" value="K_chnl_BK_asu"/>
</dbReference>
<proteinExistence type="predicted"/>
<dbReference type="Pfam" id="PF07885">
    <property type="entry name" value="Ion_trans_2"/>
    <property type="match status" value="1"/>
</dbReference>
<dbReference type="PANTHER" id="PTHR10027:SF10">
    <property type="entry name" value="SLOWPOKE 2, ISOFORM D"/>
    <property type="match status" value="1"/>
</dbReference>
<dbReference type="AlphaFoldDB" id="A0A2T7PEC3"/>
<evidence type="ECO:0000256" key="9">
    <source>
        <dbReference type="ARBA" id="ARBA00023136"/>
    </source>
</evidence>
<keyword evidence="10" id="KW-0407">Ion channel</keyword>
<evidence type="ECO:0000259" key="14">
    <source>
        <dbReference type="Pfam" id="PF03493"/>
    </source>
</evidence>
<accession>A0A2T7PEC3</accession>
<evidence type="ECO:0000313" key="17">
    <source>
        <dbReference type="EMBL" id="PVD31764.1"/>
    </source>
</evidence>
<evidence type="ECO:0000259" key="16">
    <source>
        <dbReference type="Pfam" id="PF22614"/>
    </source>
</evidence>
<dbReference type="OrthoDB" id="257992at2759"/>
<evidence type="ECO:0000256" key="3">
    <source>
        <dbReference type="ARBA" id="ARBA00022538"/>
    </source>
</evidence>
<gene>
    <name evidence="17" type="ORF">C0Q70_07182</name>
</gene>
<keyword evidence="8" id="KW-0406">Ion transport</keyword>
<dbReference type="Gene3D" id="1.10.287.70">
    <property type="match status" value="1"/>
</dbReference>
<keyword evidence="2" id="KW-0813">Transport</keyword>
<comment type="subcellular location">
    <subcellularLocation>
        <location evidence="1">Membrane</location>
        <topology evidence="1">Multi-pass membrane protein</topology>
    </subcellularLocation>
</comment>
<evidence type="ECO:0000256" key="10">
    <source>
        <dbReference type="ARBA" id="ARBA00023303"/>
    </source>
</evidence>
<comment type="catalytic activity">
    <reaction evidence="11">
        <text>K(+)(in) = K(+)(out)</text>
        <dbReference type="Rhea" id="RHEA:29463"/>
        <dbReference type="ChEBI" id="CHEBI:29103"/>
    </reaction>
</comment>
<dbReference type="GO" id="GO:0015271">
    <property type="term" value="F:outward rectifier potassium channel activity"/>
    <property type="evidence" value="ECO:0007669"/>
    <property type="project" value="TreeGrafter"/>
</dbReference>
<feature type="transmembrane region" description="Helical" evidence="13">
    <location>
        <begin position="282"/>
        <end position="300"/>
    </location>
</feature>
<keyword evidence="18" id="KW-1185">Reference proteome</keyword>
<reference evidence="17 18" key="1">
    <citation type="submission" date="2018-04" db="EMBL/GenBank/DDBJ databases">
        <title>The genome of golden apple snail Pomacea canaliculata provides insight into stress tolerance and invasive adaptation.</title>
        <authorList>
            <person name="Liu C."/>
            <person name="Liu B."/>
            <person name="Ren Y."/>
            <person name="Zhang Y."/>
            <person name="Wang H."/>
            <person name="Li S."/>
            <person name="Jiang F."/>
            <person name="Yin L."/>
            <person name="Zhang G."/>
            <person name="Qian W."/>
            <person name="Fan W."/>
        </authorList>
    </citation>
    <scope>NUCLEOTIDE SEQUENCE [LARGE SCALE GENOMIC DNA]</scope>
    <source>
        <strain evidence="17">SZHN2017</strain>
        <tissue evidence="17">Muscle</tissue>
    </source>
</reference>
<dbReference type="FunFam" id="1.10.287.70:FF:000058">
    <property type="entry name" value="Potassium sodium-activated channel subfamily T member 2"/>
    <property type="match status" value="1"/>
</dbReference>
<evidence type="ECO:0000256" key="6">
    <source>
        <dbReference type="ARBA" id="ARBA00022958"/>
    </source>
</evidence>
<protein>
    <recommendedName>
        <fullName evidence="19">Calcium-activated potassium channel BK alpha subunit domain-containing protein</fullName>
    </recommendedName>
</protein>
<feature type="domain" description="Potassium channel" evidence="15">
    <location>
        <begin position="235"/>
        <end position="303"/>
    </location>
</feature>
<evidence type="ECO:0000256" key="4">
    <source>
        <dbReference type="ARBA" id="ARBA00022692"/>
    </source>
</evidence>
<evidence type="ECO:0000256" key="11">
    <source>
        <dbReference type="ARBA" id="ARBA00034430"/>
    </source>
</evidence>
<feature type="region of interest" description="Disordered" evidence="12">
    <location>
        <begin position="1090"/>
        <end position="1165"/>
    </location>
</feature>
<keyword evidence="4 13" id="KW-0812">Transmembrane</keyword>
<dbReference type="PANTHER" id="PTHR10027">
    <property type="entry name" value="CALCIUM-ACTIVATED POTASSIUM CHANNEL ALPHA CHAIN"/>
    <property type="match status" value="1"/>
</dbReference>
<evidence type="ECO:0000256" key="2">
    <source>
        <dbReference type="ARBA" id="ARBA00022448"/>
    </source>
</evidence>
<evidence type="ECO:0008006" key="19">
    <source>
        <dbReference type="Google" id="ProtNLM"/>
    </source>
</evidence>
<evidence type="ECO:0000256" key="1">
    <source>
        <dbReference type="ARBA" id="ARBA00004141"/>
    </source>
</evidence>
<feature type="domain" description="RCK N-terminal" evidence="16">
    <location>
        <begin position="329"/>
        <end position="423"/>
    </location>
</feature>
<evidence type="ECO:0000256" key="7">
    <source>
        <dbReference type="ARBA" id="ARBA00022989"/>
    </source>
</evidence>
<dbReference type="SUPFAM" id="SSF81324">
    <property type="entry name" value="Voltage-gated potassium channels"/>
    <property type="match status" value="1"/>
</dbReference>
<evidence type="ECO:0000313" key="18">
    <source>
        <dbReference type="Proteomes" id="UP000245119"/>
    </source>
</evidence>
<keyword evidence="5" id="KW-0631">Potassium channel</keyword>
<dbReference type="GO" id="GO:0005228">
    <property type="term" value="F:intracellular sodium-activated potassium channel activity"/>
    <property type="evidence" value="ECO:0007669"/>
    <property type="project" value="TreeGrafter"/>
</dbReference>
<evidence type="ECO:0000256" key="12">
    <source>
        <dbReference type="SAM" id="MobiDB-lite"/>
    </source>
</evidence>
<dbReference type="InterPro" id="IPR013099">
    <property type="entry name" value="K_chnl_dom"/>
</dbReference>
<dbReference type="Pfam" id="PF22614">
    <property type="entry name" value="Slo-like_RCK"/>
    <property type="match status" value="2"/>
</dbReference>
<dbReference type="Pfam" id="PF03493">
    <property type="entry name" value="BK_channel_a"/>
    <property type="match status" value="1"/>
</dbReference>
<dbReference type="GO" id="GO:0005886">
    <property type="term" value="C:plasma membrane"/>
    <property type="evidence" value="ECO:0007669"/>
    <property type="project" value="TreeGrafter"/>
</dbReference>
<dbReference type="Gene3D" id="3.40.50.720">
    <property type="entry name" value="NAD(P)-binding Rossmann-like Domain"/>
    <property type="match status" value="1"/>
</dbReference>